<dbReference type="Proteomes" id="UP001159427">
    <property type="component" value="Unassembled WGS sequence"/>
</dbReference>
<feature type="coiled-coil region" evidence="1">
    <location>
        <begin position="154"/>
        <end position="188"/>
    </location>
</feature>
<sequence length="1312" mass="148929">MFNFPIYKILQLRDEEMFSRFLKKPESPVKTTFSTSQFTTFVGPVRTGGLGARTAGYSTIPGTGNTGTVFGLRESSAQTDDLRRKLKMKMKCYKRLTYIINNLSKKTTELCAKQDAYYREVVSELENRLKETIAGRDHVLALRENEAAGQLQLIHQLEASLRKQQQIIEEKDEVLNSTQSSVKNLEEDLVAHKSFLDKIRRIALEEDKKRFRSGLITSALENTLAVGQFGDALVELIQKCLLTPAVHFTEVSALQRVKENNEEYHGPILGVHFREMLILCGISKLEEEHNQALELSANRGALVRKELEALKEETDKLKEQHQIEVSAMENKVKSLEVELDKTRKTSYETTVPLEAKCKELECSVRELKTELQVAKEEQQSLFTRLSQEQANVITLNEKLSTAEKYRLESAERTESFSKELTILRDKHNEETNSLRDIVSEKEQLVKEIRLEMTKLRDSEVQKAINEEKEKSNTRLDGILNELTKSNHNMSNLAANLQAKEAELSKQHDENVKMKSDLELRTKEMNLIREEKLHLVEELEKRRVEVSDLQRQLEDLKTTLELKAKGLVEAESCVEKLHTQLNEREKTIASFQAQGTNLAEIIERNSQTGDSLQREREQLIRTLEERISEVEEMKSHREILAKKLRAKDKRVKELEEEKTSMSDSVKIKQEELDALMEDRSNIMAELKLRQVEVTKLKDENSSLSSLVEGKHGEREKEISKLLSRLKGSEQDLALTRKLLKTKGDMSGKAVRVAESMQQEVTAKRGELDALQNKVHWLTESLNTAAKDARYYEKTSSELSETVKQLTVDRDQLEFELKKSRQQCDGYKKQLNHMEQALEKAALKHAESQGVIEKMEQETARLKLKHSLEIKEIERTAKAPVSVRPDAASLVELLTKLNSGFRWPPLTTQGNYGTVYMTAKDNPTLLTPAPSCSQPMIAELETRQLPQSAQSVETGEDSSKKNEEVTDDLKTLLHEVRSLISSFQAHVSLQTVTPVRGPETAMASQGPPERGPLDDAPVHPSEPDNGVEYQTTVRHVRAPQKVHSEGTSEGKRRGEEPNSKHHKNQLSKEHMRPRPVVYSKQKQELDRGSVSSLTTDLNSRISSNSDGDDIEEFALPLHSSSPKKDSIASSEIHSDFSQTLDKYSPLSASSNSSDSDVSSLLIDQTTSTGDTVISRDGFNTAHYNWKSRSSASSVSSSQRSSSQKSDEVQFLKPRSRPALQDPQAKQHNDVITSRHLTMHRKEDKPLSGKQVSSKSDCPQKEPVYRRAEMILKSLAQTGEQLTKKNREIEHLLKEQDKRIKKCRKNENNTQALLL</sequence>
<dbReference type="PANTHER" id="PTHR47615">
    <property type="entry name" value="COILED-COIL DOMAIN-CONTAINING PROTEIN 158"/>
    <property type="match status" value="1"/>
</dbReference>
<feature type="coiled-coil region" evidence="1">
    <location>
        <begin position="300"/>
        <end position="384"/>
    </location>
</feature>
<organism evidence="3 4">
    <name type="scientific">Porites evermanni</name>
    <dbReference type="NCBI Taxonomy" id="104178"/>
    <lineage>
        <taxon>Eukaryota</taxon>
        <taxon>Metazoa</taxon>
        <taxon>Cnidaria</taxon>
        <taxon>Anthozoa</taxon>
        <taxon>Hexacorallia</taxon>
        <taxon>Scleractinia</taxon>
        <taxon>Fungiina</taxon>
        <taxon>Poritidae</taxon>
        <taxon>Porites</taxon>
    </lineage>
</organism>
<dbReference type="PANTHER" id="PTHR47615:SF1">
    <property type="entry name" value="COILED-COIL DOMAIN-CONTAINING PROTEIN 158"/>
    <property type="match status" value="1"/>
</dbReference>
<feature type="compositionally biased region" description="Polar residues" evidence="2">
    <location>
        <begin position="1221"/>
        <end position="1233"/>
    </location>
</feature>
<comment type="caution">
    <text evidence="3">The sequence shown here is derived from an EMBL/GenBank/DDBJ whole genome shotgun (WGS) entry which is preliminary data.</text>
</comment>
<protein>
    <recommendedName>
        <fullName evidence="5">Coiled-coil domain-containing protein 158</fullName>
    </recommendedName>
</protein>
<keyword evidence="4" id="KW-1185">Reference proteome</keyword>
<accession>A0ABN8M7G5</accession>
<evidence type="ECO:0008006" key="5">
    <source>
        <dbReference type="Google" id="ProtNLM"/>
    </source>
</evidence>
<feature type="coiled-coil region" evidence="1">
    <location>
        <begin position="438"/>
        <end position="509"/>
    </location>
</feature>
<evidence type="ECO:0000256" key="1">
    <source>
        <dbReference type="SAM" id="Coils"/>
    </source>
</evidence>
<feature type="coiled-coil region" evidence="1">
    <location>
        <begin position="535"/>
        <end position="684"/>
    </location>
</feature>
<feature type="compositionally biased region" description="Low complexity" evidence="2">
    <location>
        <begin position="1184"/>
        <end position="1201"/>
    </location>
</feature>
<feature type="region of interest" description="Disordered" evidence="2">
    <location>
        <begin position="996"/>
        <end position="1130"/>
    </location>
</feature>
<feature type="region of interest" description="Disordered" evidence="2">
    <location>
        <begin position="943"/>
        <end position="962"/>
    </location>
</feature>
<name>A0ABN8M7G5_9CNID</name>
<dbReference type="InterPro" id="IPR031809">
    <property type="entry name" value="CCDC158"/>
</dbReference>
<gene>
    <name evidence="3" type="ORF">PEVE_00019879</name>
</gene>
<feature type="coiled-coil region" evidence="1">
    <location>
        <begin position="801"/>
        <end position="856"/>
    </location>
</feature>
<dbReference type="Pfam" id="PF15921">
    <property type="entry name" value="CCDC158"/>
    <property type="match status" value="1"/>
</dbReference>
<feature type="coiled-coil region" evidence="1">
    <location>
        <begin position="1272"/>
        <end position="1303"/>
    </location>
</feature>
<evidence type="ECO:0000256" key="2">
    <source>
        <dbReference type="SAM" id="MobiDB-lite"/>
    </source>
</evidence>
<evidence type="ECO:0000313" key="3">
    <source>
        <dbReference type="EMBL" id="CAH3023608.1"/>
    </source>
</evidence>
<evidence type="ECO:0000313" key="4">
    <source>
        <dbReference type="Proteomes" id="UP001159427"/>
    </source>
</evidence>
<feature type="compositionally biased region" description="Polar residues" evidence="2">
    <location>
        <begin position="1087"/>
        <end position="1103"/>
    </location>
</feature>
<proteinExistence type="predicted"/>
<dbReference type="EMBL" id="CALNXI010000268">
    <property type="protein sequence ID" value="CAH3023608.1"/>
    <property type="molecule type" value="Genomic_DNA"/>
</dbReference>
<reference evidence="3 4" key="1">
    <citation type="submission" date="2022-05" db="EMBL/GenBank/DDBJ databases">
        <authorList>
            <consortium name="Genoscope - CEA"/>
            <person name="William W."/>
        </authorList>
    </citation>
    <scope>NUCLEOTIDE SEQUENCE [LARGE SCALE GENOMIC DNA]</scope>
</reference>
<feature type="region of interest" description="Disordered" evidence="2">
    <location>
        <begin position="1182"/>
        <end position="1261"/>
    </location>
</feature>
<feature type="compositionally biased region" description="Basic and acidic residues" evidence="2">
    <location>
        <begin position="1040"/>
        <end position="1057"/>
    </location>
</feature>
<keyword evidence="1" id="KW-0175">Coiled coil</keyword>